<dbReference type="CDD" id="cd23992">
    <property type="entry name" value="PBP_GOBP"/>
    <property type="match status" value="1"/>
</dbReference>
<dbReference type="InterPro" id="IPR036728">
    <property type="entry name" value="PBP_GOBP_sf"/>
</dbReference>
<sequence length="130" mass="14808">MKAFVIFSLCITSVFAVIVTKEQFNKFSSECASEMGFDPAEIDKNKTKSPTKNEESCYLACIDKKQGVMKQDGTYDINVILNYVETSEMKTKVQSYIDELIKTCKPEVGNDTCKLAACFHRMPKAYWEKE</sequence>
<dbReference type="RefSeq" id="XP_011505171.1">
    <property type="nucleotide sequence ID" value="XM_011506869.1"/>
</dbReference>
<dbReference type="GO" id="GO:0005549">
    <property type="term" value="F:odorant binding"/>
    <property type="evidence" value="ECO:0007669"/>
    <property type="project" value="InterPro"/>
</dbReference>
<reference evidence="3" key="1">
    <citation type="submission" date="2025-08" db="UniProtKB">
        <authorList>
            <consortium name="RefSeq"/>
        </authorList>
    </citation>
    <scope>IDENTIFICATION</scope>
</reference>
<keyword evidence="1" id="KW-0732">Signal</keyword>
<evidence type="ECO:0000313" key="2">
    <source>
        <dbReference type="Proteomes" id="UP000695007"/>
    </source>
</evidence>
<evidence type="ECO:0000256" key="1">
    <source>
        <dbReference type="SAM" id="SignalP"/>
    </source>
</evidence>
<feature type="signal peptide" evidence="1">
    <location>
        <begin position="1"/>
        <end position="16"/>
    </location>
</feature>
<protein>
    <submittedName>
        <fullName evidence="3">Uncharacterized protein LOC105367989</fullName>
    </submittedName>
</protein>
<dbReference type="Gene3D" id="1.10.238.20">
    <property type="entry name" value="Pheromone/general odorant binding protein domain"/>
    <property type="match status" value="1"/>
</dbReference>
<feature type="chain" id="PRO_5042498373" evidence="1">
    <location>
        <begin position="17"/>
        <end position="130"/>
    </location>
</feature>
<keyword evidence="2" id="KW-1185">Reference proteome</keyword>
<evidence type="ECO:0000313" key="3">
    <source>
        <dbReference type="RefSeq" id="XP_011505171.1"/>
    </source>
</evidence>
<proteinExistence type="predicted"/>
<organism evidence="2 3">
    <name type="scientific">Ceratosolen solmsi marchali</name>
    <dbReference type="NCBI Taxonomy" id="326594"/>
    <lineage>
        <taxon>Eukaryota</taxon>
        <taxon>Metazoa</taxon>
        <taxon>Ecdysozoa</taxon>
        <taxon>Arthropoda</taxon>
        <taxon>Hexapoda</taxon>
        <taxon>Insecta</taxon>
        <taxon>Pterygota</taxon>
        <taxon>Neoptera</taxon>
        <taxon>Endopterygota</taxon>
        <taxon>Hymenoptera</taxon>
        <taxon>Apocrita</taxon>
        <taxon>Proctotrupomorpha</taxon>
        <taxon>Chalcidoidea</taxon>
        <taxon>Agaonidae</taxon>
        <taxon>Agaoninae</taxon>
        <taxon>Ceratosolen</taxon>
    </lineage>
</organism>
<dbReference type="InterPro" id="IPR006170">
    <property type="entry name" value="PBP/GOBP"/>
</dbReference>
<accession>A0AAJ6YVN0</accession>
<name>A0AAJ6YVN0_9HYME</name>
<dbReference type="SMART" id="SM00708">
    <property type="entry name" value="PhBP"/>
    <property type="match status" value="1"/>
</dbReference>
<gene>
    <name evidence="3" type="primary">LOC105367989</name>
</gene>
<dbReference type="GeneID" id="105367989"/>
<dbReference type="KEGG" id="csol:105367989"/>
<dbReference type="AlphaFoldDB" id="A0AAJ6YVN0"/>
<dbReference type="SUPFAM" id="SSF47565">
    <property type="entry name" value="Insect pheromone/odorant-binding proteins"/>
    <property type="match status" value="1"/>
</dbReference>
<dbReference type="Proteomes" id="UP000695007">
    <property type="component" value="Unplaced"/>
</dbReference>
<dbReference type="Pfam" id="PF01395">
    <property type="entry name" value="PBP_GOBP"/>
    <property type="match status" value="1"/>
</dbReference>